<feature type="domain" description="PPIase FKBP-type" evidence="15">
    <location>
        <begin position="407"/>
        <end position="505"/>
    </location>
</feature>
<dbReference type="PANTHER" id="PTHR47598:SF1">
    <property type="entry name" value="PEPTIDYL-PROLYL CIS-TRANS ISOMERASE FKBP17-2, CHLOROPLASTIC"/>
    <property type="match status" value="1"/>
</dbReference>
<dbReference type="SUPFAM" id="SSF54534">
    <property type="entry name" value="FKBP-like"/>
    <property type="match status" value="1"/>
</dbReference>
<dbReference type="FunFam" id="3.10.50.40:FF:000037">
    <property type="entry name" value="Peptidylprolyl isomerase"/>
    <property type="match status" value="1"/>
</dbReference>
<feature type="compositionally biased region" description="Low complexity" evidence="13">
    <location>
        <begin position="284"/>
        <end position="312"/>
    </location>
</feature>
<evidence type="ECO:0000256" key="7">
    <source>
        <dbReference type="ARBA" id="ARBA00022640"/>
    </source>
</evidence>
<comment type="subcellular location">
    <subcellularLocation>
        <location evidence="3">Plastid</location>
        <location evidence="3">Chloroplast thylakoid lumen</location>
    </subcellularLocation>
</comment>
<keyword evidence="9" id="KW-0793">Thylakoid</keyword>
<keyword evidence="7" id="KW-0934">Plastid</keyword>
<keyword evidence="11" id="KW-0479">Metal-binding</keyword>
<comment type="catalytic activity">
    <reaction evidence="1 12">
        <text>[protein]-peptidylproline (omega=180) = [protein]-peptidylproline (omega=0)</text>
        <dbReference type="Rhea" id="RHEA:16237"/>
        <dbReference type="Rhea" id="RHEA-COMP:10747"/>
        <dbReference type="Rhea" id="RHEA-COMP:10748"/>
        <dbReference type="ChEBI" id="CHEBI:83833"/>
        <dbReference type="ChEBI" id="CHEBI:83834"/>
        <dbReference type="EC" id="5.2.1.8"/>
    </reaction>
</comment>
<dbReference type="InterPro" id="IPR001179">
    <property type="entry name" value="PPIase_FKBP_dom"/>
</dbReference>
<dbReference type="AlphaFoldDB" id="A0A8J5GS54"/>
<dbReference type="InterPro" id="IPR001841">
    <property type="entry name" value="Znf_RING"/>
</dbReference>
<dbReference type="PANTHER" id="PTHR47598">
    <property type="entry name" value="PEPTIDYL-PROLYL CIS-TRANS ISOMERASE FKBP17-2, CHLOROPLASTIC"/>
    <property type="match status" value="1"/>
</dbReference>
<evidence type="ECO:0000256" key="9">
    <source>
        <dbReference type="ARBA" id="ARBA00023078"/>
    </source>
</evidence>
<evidence type="ECO:0000256" key="10">
    <source>
        <dbReference type="ARBA" id="ARBA00023110"/>
    </source>
</evidence>
<dbReference type="PROSITE" id="PS50059">
    <property type="entry name" value="FKBP_PPIASE"/>
    <property type="match status" value="1"/>
</dbReference>
<dbReference type="InterPro" id="IPR013083">
    <property type="entry name" value="Znf_RING/FYVE/PHD"/>
</dbReference>
<evidence type="ECO:0000256" key="6">
    <source>
        <dbReference type="ARBA" id="ARBA00022528"/>
    </source>
</evidence>
<dbReference type="Pfam" id="PF00254">
    <property type="entry name" value="FKBP_C"/>
    <property type="match status" value="1"/>
</dbReference>
<evidence type="ECO:0000256" key="2">
    <source>
        <dbReference type="ARBA" id="ARBA00002388"/>
    </source>
</evidence>
<evidence type="ECO:0000256" key="11">
    <source>
        <dbReference type="PROSITE-ProRule" id="PRU00175"/>
    </source>
</evidence>
<proteinExistence type="inferred from homology"/>
<protein>
    <recommendedName>
        <fullName evidence="5 12">peptidylprolyl isomerase</fullName>
        <ecNumber evidence="5 12">5.2.1.8</ecNumber>
    </recommendedName>
</protein>
<dbReference type="GO" id="GO:0009543">
    <property type="term" value="C:chloroplast thylakoid lumen"/>
    <property type="evidence" value="ECO:0007669"/>
    <property type="project" value="UniProtKB-SubCell"/>
</dbReference>
<evidence type="ECO:0000256" key="8">
    <source>
        <dbReference type="ARBA" id="ARBA00022946"/>
    </source>
</evidence>
<keyword evidence="10 12" id="KW-0697">Rotamase</keyword>
<dbReference type="Pfam" id="PF13639">
    <property type="entry name" value="zf-RING_2"/>
    <property type="match status" value="1"/>
</dbReference>
<gene>
    <name evidence="17" type="ORF">ZIOFF_037460</name>
</gene>
<dbReference type="InterPro" id="IPR053111">
    <property type="entry name" value="Chloro_FKBP-type_PPIase"/>
</dbReference>
<comment type="caution">
    <text evidence="17">The sequence shown here is derived from an EMBL/GenBank/DDBJ whole genome shotgun (WGS) entry which is preliminary data.</text>
</comment>
<dbReference type="SUPFAM" id="SSF57850">
    <property type="entry name" value="RING/U-box"/>
    <property type="match status" value="1"/>
</dbReference>
<feature type="transmembrane region" description="Helical" evidence="14">
    <location>
        <begin position="12"/>
        <end position="35"/>
    </location>
</feature>
<accession>A0A8J5GS54</accession>
<keyword evidence="8" id="KW-0809">Transit peptide</keyword>
<comment type="similarity">
    <text evidence="4">Belongs to the FKBP-type PPIase family.</text>
</comment>
<sequence>MGSLCLNLVRKVAFACLTCTFALCGSMVGLISGAFKGQTTETGIFRGAGIGAIVGAFVSVEFLEAWLQGEGLPKLVIFHSLIDGKIFREWVSLALLKAYQWQINAAEVRSYRESSDMFDVNRDKGLLPNVIKRLPMFKISCDEIIDSCGRNDFIDGDTARMMPMCSHIFHVVCIDVWLVKHASCPTCRQKVSEKGRQLTTASCARRPAGGTLAASTSLFMSSELTERNRPDQDKARNLVAPVGHRFLALPPAAPPLLSSSPMASILGSPAFLIRPFTKPQLACSQPPRSQSQSQPPPVESQSQPQPLAQPSTATPPPPAPQQKPKLGSDSTDWITSSLTRRFGLGAGLAWVGFLAAGVVSEQIKTRFEVSQEQSNTKVLDKEEEVVLPNGIRYTELRVGGGGSPRPGDLVVIDLQGKVVGAVEAFVDTFGEGKRPLALVMGSRPYTKGMCEGVEYVLRSMKAGGQRRVTVPPALGFGDEGADLGSGVTIPPAATLEFVVQVDKVSIAPS</sequence>
<evidence type="ECO:0000256" key="5">
    <source>
        <dbReference type="ARBA" id="ARBA00013194"/>
    </source>
</evidence>
<keyword evidence="11" id="KW-0863">Zinc-finger</keyword>
<evidence type="ECO:0000256" key="12">
    <source>
        <dbReference type="PROSITE-ProRule" id="PRU00277"/>
    </source>
</evidence>
<organism evidence="17 18">
    <name type="scientific">Zingiber officinale</name>
    <name type="common">Ginger</name>
    <name type="synonym">Amomum zingiber</name>
    <dbReference type="NCBI Taxonomy" id="94328"/>
    <lineage>
        <taxon>Eukaryota</taxon>
        <taxon>Viridiplantae</taxon>
        <taxon>Streptophyta</taxon>
        <taxon>Embryophyta</taxon>
        <taxon>Tracheophyta</taxon>
        <taxon>Spermatophyta</taxon>
        <taxon>Magnoliopsida</taxon>
        <taxon>Liliopsida</taxon>
        <taxon>Zingiberales</taxon>
        <taxon>Zingiberaceae</taxon>
        <taxon>Zingiber</taxon>
    </lineage>
</organism>
<reference evidence="17 18" key="1">
    <citation type="submission" date="2020-08" db="EMBL/GenBank/DDBJ databases">
        <title>Plant Genome Project.</title>
        <authorList>
            <person name="Zhang R.-G."/>
        </authorList>
    </citation>
    <scope>NUCLEOTIDE SEQUENCE [LARGE SCALE GENOMIC DNA]</scope>
    <source>
        <tissue evidence="17">Rhizome</tissue>
    </source>
</reference>
<evidence type="ECO:0000259" key="15">
    <source>
        <dbReference type="PROSITE" id="PS50059"/>
    </source>
</evidence>
<evidence type="ECO:0000313" key="17">
    <source>
        <dbReference type="EMBL" id="KAG6505112.1"/>
    </source>
</evidence>
<evidence type="ECO:0000256" key="4">
    <source>
        <dbReference type="ARBA" id="ARBA00006577"/>
    </source>
</evidence>
<dbReference type="GO" id="GO:0008270">
    <property type="term" value="F:zinc ion binding"/>
    <property type="evidence" value="ECO:0007669"/>
    <property type="project" value="UniProtKB-KW"/>
</dbReference>
<evidence type="ECO:0000256" key="1">
    <source>
        <dbReference type="ARBA" id="ARBA00000971"/>
    </source>
</evidence>
<dbReference type="InterPro" id="IPR046357">
    <property type="entry name" value="PPIase_dom_sf"/>
</dbReference>
<dbReference type="EMBL" id="JACMSC010000010">
    <property type="protein sequence ID" value="KAG6505112.1"/>
    <property type="molecule type" value="Genomic_DNA"/>
</dbReference>
<comment type="function">
    <text evidence="2">PPIases accelerate the folding of proteins. It catalyzes the cis-trans isomerization of proline imidic peptide bonds in oligopeptides.</text>
</comment>
<keyword evidence="14" id="KW-1133">Transmembrane helix</keyword>
<feature type="region of interest" description="Disordered" evidence="13">
    <location>
        <begin position="281"/>
        <end position="332"/>
    </location>
</feature>
<keyword evidence="14" id="KW-0472">Membrane</keyword>
<evidence type="ECO:0000313" key="18">
    <source>
        <dbReference type="Proteomes" id="UP000734854"/>
    </source>
</evidence>
<keyword evidence="6" id="KW-0150">Chloroplast</keyword>
<dbReference type="EC" id="5.2.1.8" evidence="5 12"/>
<dbReference type="Gene3D" id="3.10.50.40">
    <property type="match status" value="1"/>
</dbReference>
<dbReference type="Gene3D" id="3.30.40.10">
    <property type="entry name" value="Zinc/RING finger domain, C3HC4 (zinc finger)"/>
    <property type="match status" value="1"/>
</dbReference>
<evidence type="ECO:0000256" key="14">
    <source>
        <dbReference type="SAM" id="Phobius"/>
    </source>
</evidence>
<dbReference type="PROSITE" id="PS50089">
    <property type="entry name" value="ZF_RING_2"/>
    <property type="match status" value="1"/>
</dbReference>
<keyword evidence="14" id="KW-0812">Transmembrane</keyword>
<evidence type="ECO:0000256" key="13">
    <source>
        <dbReference type="SAM" id="MobiDB-lite"/>
    </source>
</evidence>
<keyword evidence="11" id="KW-0862">Zinc</keyword>
<name>A0A8J5GS54_ZINOF</name>
<dbReference type="GO" id="GO:0003755">
    <property type="term" value="F:peptidyl-prolyl cis-trans isomerase activity"/>
    <property type="evidence" value="ECO:0007669"/>
    <property type="project" value="UniProtKB-KW"/>
</dbReference>
<feature type="domain" description="RING-type" evidence="16">
    <location>
        <begin position="141"/>
        <end position="188"/>
    </location>
</feature>
<keyword evidence="18" id="KW-1185">Reference proteome</keyword>
<evidence type="ECO:0000259" key="16">
    <source>
        <dbReference type="PROSITE" id="PS50089"/>
    </source>
</evidence>
<dbReference type="Proteomes" id="UP000734854">
    <property type="component" value="Unassembled WGS sequence"/>
</dbReference>
<evidence type="ECO:0000256" key="3">
    <source>
        <dbReference type="ARBA" id="ARBA00004456"/>
    </source>
</evidence>
<keyword evidence="12" id="KW-0413">Isomerase</keyword>